<keyword evidence="10" id="KW-1185">Reference proteome</keyword>
<dbReference type="AlphaFoldDB" id="A0A1I1NMH3"/>
<keyword evidence="4" id="KW-0731">Sigma factor</keyword>
<dbReference type="GO" id="GO:0006352">
    <property type="term" value="P:DNA-templated transcription initiation"/>
    <property type="evidence" value="ECO:0007669"/>
    <property type="project" value="InterPro"/>
</dbReference>
<dbReference type="InterPro" id="IPR013325">
    <property type="entry name" value="RNA_pol_sigma_r2"/>
</dbReference>
<feature type="domain" description="SnoaL-like" evidence="8">
    <location>
        <begin position="220"/>
        <end position="313"/>
    </location>
</feature>
<dbReference type="GO" id="GO:0003677">
    <property type="term" value="F:DNA binding"/>
    <property type="evidence" value="ECO:0007669"/>
    <property type="project" value="InterPro"/>
</dbReference>
<dbReference type="NCBIfam" id="TIGR02937">
    <property type="entry name" value="sigma70-ECF"/>
    <property type="match status" value="1"/>
</dbReference>
<name>A0A1I1NMH3_9ACTN</name>
<dbReference type="NCBIfam" id="TIGR02960">
    <property type="entry name" value="SigX5"/>
    <property type="match status" value="1"/>
</dbReference>
<dbReference type="InterPro" id="IPR014284">
    <property type="entry name" value="RNA_pol_sigma-70_dom"/>
</dbReference>
<dbReference type="Gene3D" id="1.10.1740.10">
    <property type="match status" value="1"/>
</dbReference>
<dbReference type="PANTHER" id="PTHR43133:SF65">
    <property type="entry name" value="ECF RNA POLYMERASE SIGMA FACTOR SIGG"/>
    <property type="match status" value="1"/>
</dbReference>
<evidence type="ECO:0000259" key="6">
    <source>
        <dbReference type="Pfam" id="PF04542"/>
    </source>
</evidence>
<evidence type="ECO:0000259" key="7">
    <source>
        <dbReference type="Pfam" id="PF08281"/>
    </source>
</evidence>
<dbReference type="GO" id="GO:0016987">
    <property type="term" value="F:sigma factor activity"/>
    <property type="evidence" value="ECO:0007669"/>
    <property type="project" value="UniProtKB-KW"/>
</dbReference>
<dbReference type="InterPro" id="IPR039425">
    <property type="entry name" value="RNA_pol_sigma-70-like"/>
</dbReference>
<dbReference type="Gene3D" id="1.10.10.10">
    <property type="entry name" value="Winged helix-like DNA-binding domain superfamily/Winged helix DNA-binding domain"/>
    <property type="match status" value="1"/>
</dbReference>
<evidence type="ECO:0000256" key="4">
    <source>
        <dbReference type="ARBA" id="ARBA00023082"/>
    </source>
</evidence>
<evidence type="ECO:0000256" key="1">
    <source>
        <dbReference type="ARBA" id="ARBA00010641"/>
    </source>
</evidence>
<dbReference type="EMBL" id="FOLB01000018">
    <property type="protein sequence ID" value="SFC98645.1"/>
    <property type="molecule type" value="Genomic_DNA"/>
</dbReference>
<gene>
    <name evidence="9" type="ORF">SAMN04487968_11834</name>
</gene>
<reference evidence="9 10" key="1">
    <citation type="submission" date="2016-10" db="EMBL/GenBank/DDBJ databases">
        <authorList>
            <person name="de Groot N.N."/>
        </authorList>
    </citation>
    <scope>NUCLEOTIDE SEQUENCE [LARGE SCALE GENOMIC DNA]</scope>
    <source>
        <strain evidence="9 10">CGMCC 1.7056</strain>
    </source>
</reference>
<comment type="subunit">
    <text evidence="2">Interacts transiently with the RNA polymerase catalytic core formed by RpoA, RpoB, RpoC and RpoZ (2 alpha, 1 beta, 1 beta' and 1 omega subunit) to form the RNA polymerase holoenzyme that can initiate transcription.</text>
</comment>
<evidence type="ECO:0000259" key="8">
    <source>
        <dbReference type="Pfam" id="PF12680"/>
    </source>
</evidence>
<evidence type="ECO:0000313" key="9">
    <source>
        <dbReference type="EMBL" id="SFC98645.1"/>
    </source>
</evidence>
<organism evidence="9 10">
    <name type="scientific">Nocardioides terrae</name>
    <dbReference type="NCBI Taxonomy" id="574651"/>
    <lineage>
        <taxon>Bacteria</taxon>
        <taxon>Bacillati</taxon>
        <taxon>Actinomycetota</taxon>
        <taxon>Actinomycetes</taxon>
        <taxon>Propionibacteriales</taxon>
        <taxon>Nocardioidaceae</taxon>
        <taxon>Nocardioides</taxon>
    </lineage>
</organism>
<accession>A0A1I1NMH3</accession>
<dbReference type="SUPFAM" id="SSF54427">
    <property type="entry name" value="NTF2-like"/>
    <property type="match status" value="1"/>
</dbReference>
<evidence type="ECO:0000256" key="3">
    <source>
        <dbReference type="ARBA" id="ARBA00023015"/>
    </source>
</evidence>
<feature type="domain" description="RNA polymerase sigma factor 70 region 4 type 2" evidence="7">
    <location>
        <begin position="145"/>
        <end position="194"/>
    </location>
</feature>
<evidence type="ECO:0000313" key="10">
    <source>
        <dbReference type="Proteomes" id="UP000198832"/>
    </source>
</evidence>
<dbReference type="Gene3D" id="3.10.450.50">
    <property type="match status" value="1"/>
</dbReference>
<evidence type="ECO:0000256" key="5">
    <source>
        <dbReference type="ARBA" id="ARBA00023163"/>
    </source>
</evidence>
<dbReference type="InterPro" id="IPR014305">
    <property type="entry name" value="RNA_pol_sigma-G_actinobac"/>
</dbReference>
<dbReference type="InterPro" id="IPR007627">
    <property type="entry name" value="RNA_pol_sigma70_r2"/>
</dbReference>
<dbReference type="Pfam" id="PF04542">
    <property type="entry name" value="Sigma70_r2"/>
    <property type="match status" value="1"/>
</dbReference>
<dbReference type="InterPro" id="IPR032710">
    <property type="entry name" value="NTF2-like_dom_sf"/>
</dbReference>
<comment type="similarity">
    <text evidence="1">Belongs to the sigma-70 factor family. ECF subfamily.</text>
</comment>
<protein>
    <submittedName>
        <fullName evidence="9">RNA polymerase sigma-70 factor, ECF subfamily</fullName>
    </submittedName>
</protein>
<dbReference type="SUPFAM" id="SSF88946">
    <property type="entry name" value="Sigma2 domain of RNA polymerase sigma factors"/>
    <property type="match status" value="1"/>
</dbReference>
<dbReference type="Pfam" id="PF12680">
    <property type="entry name" value="SnoaL_2"/>
    <property type="match status" value="1"/>
</dbReference>
<keyword evidence="3" id="KW-0805">Transcription regulation</keyword>
<dbReference type="RefSeq" id="WP_245750410.1">
    <property type="nucleotide sequence ID" value="NZ_FOLB01000018.1"/>
</dbReference>
<dbReference type="InterPro" id="IPR013324">
    <property type="entry name" value="RNA_pol_sigma_r3/r4-like"/>
</dbReference>
<dbReference type="Pfam" id="PF08281">
    <property type="entry name" value="Sigma70_r4_2"/>
    <property type="match status" value="1"/>
</dbReference>
<dbReference type="PANTHER" id="PTHR43133">
    <property type="entry name" value="RNA POLYMERASE ECF-TYPE SIGMA FACTO"/>
    <property type="match status" value="1"/>
</dbReference>
<dbReference type="STRING" id="574651.SAMN04487968_11834"/>
<keyword evidence="5" id="KW-0804">Transcription</keyword>
<dbReference type="InterPro" id="IPR013249">
    <property type="entry name" value="RNA_pol_sigma70_r4_t2"/>
</dbReference>
<dbReference type="InterPro" id="IPR036388">
    <property type="entry name" value="WH-like_DNA-bd_sf"/>
</dbReference>
<evidence type="ECO:0000256" key="2">
    <source>
        <dbReference type="ARBA" id="ARBA00011344"/>
    </source>
</evidence>
<sequence>MTGDLISRARAGDEDAFRALTDPHHRELQVHCYRMLGSVQDAEDALQETLVSAWRGLTGFDERSSVRTWLYRIATNICLNAIRTTRRRPVKAWDVPGVVPPEPTRLGGTSWLGPFPDSLLGDPGDLPAGPEARYEQSESISLTFVAVLQMLPPRQLAVLVLRDVMGFRAHEVAEMLGVTVSSVTSALNRARAALERRRPALRSVARASAAGTKVEEALAARFVRAYEAADVPALVELFTDEVFLSMPPLPLEYVGRDAAAQFFALLLRPDRRYRLVPSRANGAAAFGAYVVGPDGARRATGLFVVELSGERIAALTRFESTELARFGLPLTLPAG</sequence>
<dbReference type="InterPro" id="IPR037401">
    <property type="entry name" value="SnoaL-like"/>
</dbReference>
<feature type="domain" description="RNA polymerase sigma-70 region 2" evidence="6">
    <location>
        <begin position="23"/>
        <end position="88"/>
    </location>
</feature>
<dbReference type="Proteomes" id="UP000198832">
    <property type="component" value="Unassembled WGS sequence"/>
</dbReference>
<dbReference type="SUPFAM" id="SSF88659">
    <property type="entry name" value="Sigma3 and sigma4 domains of RNA polymerase sigma factors"/>
    <property type="match status" value="1"/>
</dbReference>
<proteinExistence type="inferred from homology"/>
<dbReference type="NCBIfam" id="NF006089">
    <property type="entry name" value="PRK08241.1"/>
    <property type="match status" value="1"/>
</dbReference>